<organism evidence="1 2">
    <name type="scientific">Liparis tanakae</name>
    <name type="common">Tanaka's snailfish</name>
    <dbReference type="NCBI Taxonomy" id="230148"/>
    <lineage>
        <taxon>Eukaryota</taxon>
        <taxon>Metazoa</taxon>
        <taxon>Chordata</taxon>
        <taxon>Craniata</taxon>
        <taxon>Vertebrata</taxon>
        <taxon>Euteleostomi</taxon>
        <taxon>Actinopterygii</taxon>
        <taxon>Neopterygii</taxon>
        <taxon>Teleostei</taxon>
        <taxon>Neoteleostei</taxon>
        <taxon>Acanthomorphata</taxon>
        <taxon>Eupercaria</taxon>
        <taxon>Perciformes</taxon>
        <taxon>Cottioidei</taxon>
        <taxon>Cottales</taxon>
        <taxon>Liparidae</taxon>
        <taxon>Liparis</taxon>
    </lineage>
</organism>
<accession>A0A4Z2EKC0</accession>
<evidence type="ECO:0000313" key="1">
    <source>
        <dbReference type="EMBL" id="TNN29263.1"/>
    </source>
</evidence>
<gene>
    <name evidence="1" type="ORF">EYF80_060587</name>
</gene>
<sequence>MHAIHRRGSSSEGVTAANLVWLNAIGTQPARFYCAKSYQSVFCSLFLDYLAAYRAHSGSFQAVAAPILRPAEAPGD</sequence>
<evidence type="ECO:0000313" key="2">
    <source>
        <dbReference type="Proteomes" id="UP000314294"/>
    </source>
</evidence>
<dbReference type="Proteomes" id="UP000314294">
    <property type="component" value="Unassembled WGS sequence"/>
</dbReference>
<dbReference type="EMBL" id="SRLO01005858">
    <property type="protein sequence ID" value="TNN29263.1"/>
    <property type="molecule type" value="Genomic_DNA"/>
</dbReference>
<reference evidence="1 2" key="1">
    <citation type="submission" date="2019-03" db="EMBL/GenBank/DDBJ databases">
        <title>First draft genome of Liparis tanakae, snailfish: a comprehensive survey of snailfish specific genes.</title>
        <authorList>
            <person name="Kim W."/>
            <person name="Song I."/>
            <person name="Jeong J.-H."/>
            <person name="Kim D."/>
            <person name="Kim S."/>
            <person name="Ryu S."/>
            <person name="Song J.Y."/>
            <person name="Lee S.K."/>
        </authorList>
    </citation>
    <scope>NUCLEOTIDE SEQUENCE [LARGE SCALE GENOMIC DNA]</scope>
    <source>
        <tissue evidence="1">Muscle</tissue>
    </source>
</reference>
<keyword evidence="2" id="KW-1185">Reference proteome</keyword>
<protein>
    <submittedName>
        <fullName evidence="1">Uncharacterized protein</fullName>
    </submittedName>
</protein>
<name>A0A4Z2EKC0_9TELE</name>
<comment type="caution">
    <text evidence="1">The sequence shown here is derived from an EMBL/GenBank/DDBJ whole genome shotgun (WGS) entry which is preliminary data.</text>
</comment>
<proteinExistence type="predicted"/>
<dbReference type="AlphaFoldDB" id="A0A4Z2EKC0"/>